<feature type="transmembrane region" description="Helical" evidence="10">
    <location>
        <begin position="55"/>
        <end position="76"/>
    </location>
</feature>
<evidence type="ECO:0000313" key="12">
    <source>
        <dbReference type="EMBL" id="GEO18826.1"/>
    </source>
</evidence>
<evidence type="ECO:0000256" key="2">
    <source>
        <dbReference type="ARBA" id="ARBA00004429"/>
    </source>
</evidence>
<protein>
    <submittedName>
        <fullName evidence="12">L-cystine ABC transporter permease</fullName>
    </submittedName>
</protein>
<evidence type="ECO:0000256" key="10">
    <source>
        <dbReference type="RuleBase" id="RU363032"/>
    </source>
</evidence>
<comment type="caution">
    <text evidence="12">The sequence shown here is derived from an EMBL/GenBank/DDBJ whole genome shotgun (WGS) entry which is preliminary data.</text>
</comment>
<dbReference type="Gene3D" id="1.10.3720.10">
    <property type="entry name" value="MetI-like"/>
    <property type="match status" value="1"/>
</dbReference>
<dbReference type="Pfam" id="PF00528">
    <property type="entry name" value="BPD_transp_1"/>
    <property type="match status" value="1"/>
</dbReference>
<evidence type="ECO:0000259" key="11">
    <source>
        <dbReference type="PROSITE" id="PS50928"/>
    </source>
</evidence>
<dbReference type="GO" id="GO:0043190">
    <property type="term" value="C:ATP-binding cassette (ABC) transporter complex"/>
    <property type="evidence" value="ECO:0007669"/>
    <property type="project" value="InterPro"/>
</dbReference>
<evidence type="ECO:0000256" key="1">
    <source>
        <dbReference type="ARBA" id="ARBA00003159"/>
    </source>
</evidence>
<dbReference type="NCBIfam" id="TIGR01726">
    <property type="entry name" value="HEQRo_perm_3TM"/>
    <property type="match status" value="1"/>
</dbReference>
<feature type="domain" description="ABC transmembrane type-1" evidence="11">
    <location>
        <begin position="19"/>
        <end position="208"/>
    </location>
</feature>
<keyword evidence="13" id="KW-1185">Reference proteome</keyword>
<dbReference type="AlphaFoldDB" id="A0A512C3N6"/>
<comment type="subcellular location">
    <subcellularLocation>
        <location evidence="2">Cell inner membrane</location>
        <topology evidence="2">Multi-pass membrane protein</topology>
    </subcellularLocation>
    <subcellularLocation>
        <location evidence="10">Cell membrane</location>
        <topology evidence="10">Multi-pass membrane protein</topology>
    </subcellularLocation>
</comment>
<name>A0A512C3N6_9HYPH</name>
<organism evidence="12 13">
    <name type="scientific">Microvirga aerophila</name>
    <dbReference type="NCBI Taxonomy" id="670291"/>
    <lineage>
        <taxon>Bacteria</taxon>
        <taxon>Pseudomonadati</taxon>
        <taxon>Pseudomonadota</taxon>
        <taxon>Alphaproteobacteria</taxon>
        <taxon>Hyphomicrobiales</taxon>
        <taxon>Methylobacteriaceae</taxon>
        <taxon>Microvirga</taxon>
    </lineage>
</organism>
<gene>
    <name evidence="12" type="ORF">MAE02_65220</name>
</gene>
<evidence type="ECO:0000313" key="13">
    <source>
        <dbReference type="Proteomes" id="UP000321085"/>
    </source>
</evidence>
<dbReference type="PROSITE" id="PS50928">
    <property type="entry name" value="ABC_TM1"/>
    <property type="match status" value="1"/>
</dbReference>
<dbReference type="InterPro" id="IPR000515">
    <property type="entry name" value="MetI-like"/>
</dbReference>
<dbReference type="GO" id="GO:0006865">
    <property type="term" value="P:amino acid transport"/>
    <property type="evidence" value="ECO:0007669"/>
    <property type="project" value="UniProtKB-KW"/>
</dbReference>
<dbReference type="InterPro" id="IPR010065">
    <property type="entry name" value="AA_ABC_transptr_permease_3TM"/>
</dbReference>
<dbReference type="CDD" id="cd06261">
    <property type="entry name" value="TM_PBP2"/>
    <property type="match status" value="1"/>
</dbReference>
<dbReference type="Proteomes" id="UP000321085">
    <property type="component" value="Unassembled WGS sequence"/>
</dbReference>
<evidence type="ECO:0000256" key="8">
    <source>
        <dbReference type="ARBA" id="ARBA00022989"/>
    </source>
</evidence>
<dbReference type="GO" id="GO:0022857">
    <property type="term" value="F:transmembrane transporter activity"/>
    <property type="evidence" value="ECO:0007669"/>
    <property type="project" value="InterPro"/>
</dbReference>
<keyword evidence="9 10" id="KW-0472">Membrane</keyword>
<comment type="similarity">
    <text evidence="3">Belongs to the binding-protein-dependent transport system permease family. HisMQ subfamily.</text>
</comment>
<dbReference type="PANTHER" id="PTHR30614:SF20">
    <property type="entry name" value="GLUTAMINE TRANSPORT SYSTEM PERMEASE PROTEIN GLNP"/>
    <property type="match status" value="1"/>
</dbReference>
<feature type="transmembrane region" description="Helical" evidence="10">
    <location>
        <begin position="189"/>
        <end position="208"/>
    </location>
</feature>
<evidence type="ECO:0000256" key="3">
    <source>
        <dbReference type="ARBA" id="ARBA00010072"/>
    </source>
</evidence>
<feature type="transmembrane region" description="Helical" evidence="10">
    <location>
        <begin position="20"/>
        <end position="43"/>
    </location>
</feature>
<keyword evidence="7" id="KW-0029">Amino-acid transport</keyword>
<dbReference type="InterPro" id="IPR035906">
    <property type="entry name" value="MetI-like_sf"/>
</dbReference>
<evidence type="ECO:0000256" key="6">
    <source>
        <dbReference type="ARBA" id="ARBA00022692"/>
    </source>
</evidence>
<evidence type="ECO:0000256" key="5">
    <source>
        <dbReference type="ARBA" id="ARBA00022475"/>
    </source>
</evidence>
<comment type="function">
    <text evidence="1">Part of the binding-protein-dependent transport system for glutamine; probably responsible for the translocation of the substrate across the membrane.</text>
</comment>
<proteinExistence type="inferred from homology"/>
<keyword evidence="5" id="KW-1003">Cell membrane</keyword>
<dbReference type="RefSeq" id="WP_147023206.1">
    <property type="nucleotide sequence ID" value="NZ_BJYU01000253.1"/>
</dbReference>
<dbReference type="SUPFAM" id="SSF161098">
    <property type="entry name" value="MetI-like"/>
    <property type="match status" value="1"/>
</dbReference>
<evidence type="ECO:0000256" key="4">
    <source>
        <dbReference type="ARBA" id="ARBA00022448"/>
    </source>
</evidence>
<dbReference type="InterPro" id="IPR043429">
    <property type="entry name" value="ArtM/GltK/GlnP/TcyL/YhdX-like"/>
</dbReference>
<keyword evidence="8 10" id="KW-1133">Transmembrane helix</keyword>
<evidence type="ECO:0000256" key="9">
    <source>
        <dbReference type="ARBA" id="ARBA00023136"/>
    </source>
</evidence>
<keyword evidence="4 10" id="KW-0813">Transport</keyword>
<reference evidence="12 13" key="1">
    <citation type="submission" date="2019-07" db="EMBL/GenBank/DDBJ databases">
        <title>Whole genome shotgun sequence of Microvirga aerophila NBRC 106136.</title>
        <authorList>
            <person name="Hosoyama A."/>
            <person name="Uohara A."/>
            <person name="Ohji S."/>
            <person name="Ichikawa N."/>
        </authorList>
    </citation>
    <scope>NUCLEOTIDE SEQUENCE [LARGE SCALE GENOMIC DNA]</scope>
    <source>
        <strain evidence="12 13">NBRC 106136</strain>
    </source>
</reference>
<keyword evidence="6 10" id="KW-0812">Transmembrane</keyword>
<accession>A0A512C3N6</accession>
<feature type="transmembrane region" description="Helical" evidence="10">
    <location>
        <begin position="88"/>
        <end position="108"/>
    </location>
</feature>
<evidence type="ECO:0000256" key="7">
    <source>
        <dbReference type="ARBA" id="ARBA00022970"/>
    </source>
</evidence>
<dbReference type="EMBL" id="BJYU01000253">
    <property type="protein sequence ID" value="GEO18826.1"/>
    <property type="molecule type" value="Genomic_DNA"/>
</dbReference>
<feature type="transmembrane region" description="Helical" evidence="10">
    <location>
        <begin position="142"/>
        <end position="169"/>
    </location>
</feature>
<sequence length="221" mass="24342">MDFDFSPLLDSWRFLASGLGLTILLSIAAVITSFVLGLAVALGRLYGPAWLRAMLVFYIDSMRAIPVFVVLVWIYFAVPIISGYTFAPFWAALTGITIHVAAYVAEIIRAGLTSIRKGQIQAGLAIGMSTPQILRHILLPQAIVRMLPAFGSVISVTIKDTAIAAVIAVPELMRQAETVAGQTYRPIEIFTTVMVIYFLIIFPITRLVDRFYIRVAYLGRS</sequence>
<dbReference type="PANTHER" id="PTHR30614">
    <property type="entry name" value="MEMBRANE COMPONENT OF AMINO ACID ABC TRANSPORTER"/>
    <property type="match status" value="1"/>
</dbReference>